<dbReference type="SUPFAM" id="SSF50939">
    <property type="entry name" value="Sialidases"/>
    <property type="match status" value="1"/>
</dbReference>
<evidence type="ECO:0000256" key="2">
    <source>
        <dbReference type="SAM" id="Phobius"/>
    </source>
</evidence>
<feature type="compositionally biased region" description="Polar residues" evidence="1">
    <location>
        <begin position="870"/>
        <end position="880"/>
    </location>
</feature>
<dbReference type="InterPro" id="IPR055239">
    <property type="entry name" value="TS_C"/>
</dbReference>
<feature type="domain" description="Trans-sialidase C-terminal" evidence="5">
    <location>
        <begin position="501"/>
        <end position="704"/>
    </location>
</feature>
<feature type="compositionally biased region" description="Low complexity" evidence="1">
    <location>
        <begin position="935"/>
        <end position="944"/>
    </location>
</feature>
<dbReference type="VEuPathDB" id="TriTrypDB:TcCLB.509287.80"/>
<dbReference type="InterPro" id="IPR011040">
    <property type="entry name" value="Sialidase"/>
</dbReference>
<dbReference type="VEuPathDB" id="TriTrypDB:TCDM_10263"/>
<feature type="compositionally biased region" description="Polar residues" evidence="1">
    <location>
        <begin position="977"/>
        <end position="1003"/>
    </location>
</feature>
<dbReference type="VEuPathDB" id="TriTrypDB:TCSYLVIO_009920"/>
<dbReference type="VEuPathDB" id="TriTrypDB:C3747_369g20"/>
<dbReference type="Gene3D" id="2.120.10.10">
    <property type="match status" value="1"/>
</dbReference>
<sequence>MLSRVAAVKAPCTHNRRSVTGCSGRGREGGESEPQRPNMSRRVFTSAVLLLFVVTMCCTGEAAAAGGGKSSIAINPFTGTTRIDATWQDDEINTESASFRVPSLVEVQGHVFAIAEAHCKDGDKCSKVGFTGIASKYLDLNVVSGPTEISTADASIFGADLLKEVSEGISATNGITRPTTIVLENSVYVLLGNCSYKKEQLQGKNEPALLLVKGTVTVDGGKKKLVWNETHLVEPHGKGASGSLTDLIGGGGSGAVINDGTLVFPMQAKGKDGTSVSLSMSFDPSAKWRLSSTRPGNGCRDPALAKWEKYEGEYDEILFMMAHCAGGYYNVYKSTSHGVNWNTLGVTITRVWGNSHNRKGYGVQSGSTTAIIEGKEVMLITAPVYSKESDNKQKGRLHLWVTDNARVYDVGPVSRENDDAAASSLLMNSGKDNNKELISLYENKKDEKYNLVAVRLTEKLERVKEVVKTWKYLDGALKKCSSVSSGTVDARKKGMCNGTVPTDGLVGFLSGNLTQTEWKDEYLGVNARVKNGERRVPNGLTFKGSGAGAVWPVGDMGQTVPYYFANNEFALVATVSIHEVPQSGSIPLIGVRMNDTSSTVLFGLSYTHEKKWLAISENSGDPEDVDDIVKWEPNKTYQVVLKMDDSEWTVVVDRKEIHSTEYNTSLFNSHRISHFYIGGDSKDQSATGGHVTVTNVMLYKELLFEDELYKLKISEVNIPSPGVEENPTGQAAGTKVSVASESKSEESTSSHEEFTENDTDEKEEEGVDDLVPSATSSTAVEGLFISEPANAAQSAEYSHQEDHAQLSGGETSWQATLNEDNGSMQQDSEVQTQELPSEESTGVTDLERSSENNDTQPPEEEEEANDRSGKSTSQVASSLSMDAATETVYSEQQVQQSTEPSAENNEVRSTGTGTTDAGQSFSLEARDGNSERTMSSDSSLTLSKSDAEPTYAEDTDNISRTEGDEFPVENGEEMPQTVDTAPGNTSTAPGKTMIPSESNTTTPSDHDILLENGKFGELLVTGEFSESTVHGCVSRVLLLLLLGLWGTAALC</sequence>
<feature type="transmembrane region" description="Helical" evidence="2">
    <location>
        <begin position="43"/>
        <end position="65"/>
    </location>
</feature>
<dbReference type="AlphaFoldDB" id="A0A2V2UYP5"/>
<dbReference type="VEuPathDB" id="TriTrypDB:TcCL_NonESM11204"/>
<dbReference type="VEuPathDB" id="TriTrypDB:TcCLB.510813.20"/>
<dbReference type="VEuPathDB" id="TriTrypDB:TcCLB.452475.10"/>
<dbReference type="VEuPathDB" id="TriTrypDB:TcG_09072"/>
<evidence type="ECO:0000259" key="4">
    <source>
        <dbReference type="Pfam" id="PF13859"/>
    </source>
</evidence>
<dbReference type="Pfam" id="PF13859">
    <property type="entry name" value="BNR_3"/>
    <property type="match status" value="1"/>
</dbReference>
<proteinExistence type="predicted"/>
<evidence type="ECO:0000256" key="1">
    <source>
        <dbReference type="SAM" id="MobiDB-lite"/>
    </source>
</evidence>
<comment type="caution">
    <text evidence="6">The sequence shown here is derived from an EMBL/GenBank/DDBJ whole genome shotgun (WGS) entry which is preliminary data.</text>
</comment>
<dbReference type="PRINTS" id="PR01803">
    <property type="entry name" value="TCSIALIDASE"/>
</dbReference>
<dbReference type="InterPro" id="IPR013320">
    <property type="entry name" value="ConA-like_dom_sf"/>
</dbReference>
<dbReference type="VEuPathDB" id="TriTrypDB:TcCLB.409139.9"/>
<keyword evidence="2" id="KW-0812">Transmembrane</keyword>
<dbReference type="InterPro" id="IPR022144">
    <property type="entry name" value="DUF3676"/>
</dbReference>
<keyword evidence="2" id="KW-0472">Membrane</keyword>
<dbReference type="Pfam" id="PF22925">
    <property type="entry name" value="TS_C"/>
    <property type="match status" value="1"/>
</dbReference>
<accession>A0A2V2UYP5</accession>
<dbReference type="VEuPathDB" id="TriTrypDB:C4B63_60g204"/>
<dbReference type="VEuPathDB" id="TriTrypDB:Tc_MARK_8244"/>
<dbReference type="Proteomes" id="UP000246121">
    <property type="component" value="Unassembled WGS sequence"/>
</dbReference>
<feature type="compositionally biased region" description="Acidic residues" evidence="1">
    <location>
        <begin position="755"/>
        <end position="768"/>
    </location>
</feature>
<name>A0A2V2UYP5_TRYCR</name>
<feature type="compositionally biased region" description="Polar residues" evidence="1">
    <location>
        <begin position="822"/>
        <end position="843"/>
    </location>
</feature>
<dbReference type="Gene3D" id="2.60.120.200">
    <property type="match status" value="1"/>
</dbReference>
<feature type="region of interest" description="Disordered" evidence="1">
    <location>
        <begin position="822"/>
        <end position="1004"/>
    </location>
</feature>
<feature type="region of interest" description="Disordered" evidence="1">
    <location>
        <begin position="18"/>
        <end position="38"/>
    </location>
</feature>
<reference evidence="6 7" key="1">
    <citation type="journal article" date="2018" name="Microb. Genom.">
        <title>Expanding an expanded genome: long-read sequencing of Trypanosoma cruzi.</title>
        <authorList>
            <person name="Berna L."/>
            <person name="Rodriguez M."/>
            <person name="Chiribao M.L."/>
            <person name="Parodi-Talice A."/>
            <person name="Pita S."/>
            <person name="Rijo G."/>
            <person name="Alvarez-Valin F."/>
            <person name="Robello C."/>
        </authorList>
    </citation>
    <scope>NUCLEOTIDE SEQUENCE [LARGE SCALE GENOMIC DNA]</scope>
    <source>
        <strain evidence="6 7">Dm28c</strain>
    </source>
</reference>
<keyword evidence="2" id="KW-1133">Transmembrane helix</keyword>
<dbReference type="CDD" id="cd15482">
    <property type="entry name" value="Sialidase_non-viral"/>
    <property type="match status" value="1"/>
</dbReference>
<evidence type="ECO:0000259" key="5">
    <source>
        <dbReference type="Pfam" id="PF22925"/>
    </source>
</evidence>
<evidence type="ECO:0000313" key="7">
    <source>
        <dbReference type="Proteomes" id="UP000246121"/>
    </source>
</evidence>
<protein>
    <submittedName>
        <fullName evidence="6">Putative trans-sialidase</fullName>
    </submittedName>
</protein>
<organism evidence="6 7">
    <name type="scientific">Trypanosoma cruzi</name>
    <dbReference type="NCBI Taxonomy" id="5693"/>
    <lineage>
        <taxon>Eukaryota</taxon>
        <taxon>Discoba</taxon>
        <taxon>Euglenozoa</taxon>
        <taxon>Kinetoplastea</taxon>
        <taxon>Metakinetoplastina</taxon>
        <taxon>Trypanosomatida</taxon>
        <taxon>Trypanosomatidae</taxon>
        <taxon>Trypanosoma</taxon>
        <taxon>Schizotrypanum</taxon>
    </lineage>
</organism>
<feature type="domain" description="Sialidase" evidence="4">
    <location>
        <begin position="101"/>
        <end position="442"/>
    </location>
</feature>
<gene>
    <name evidence="6" type="ORF">C4B63_60g204</name>
</gene>
<evidence type="ECO:0000313" key="6">
    <source>
        <dbReference type="EMBL" id="PWU89345.1"/>
    </source>
</evidence>
<dbReference type="InterPro" id="IPR008377">
    <property type="entry name" value="Sialidase_trypan"/>
</dbReference>
<dbReference type="VEuPathDB" id="TriTrypDB:TcBrA4_0140160"/>
<dbReference type="VEuPathDB" id="TriTrypDB:BCY84_07055"/>
<dbReference type="EMBL" id="PRFA01000060">
    <property type="protein sequence ID" value="PWU89345.1"/>
    <property type="molecule type" value="Genomic_DNA"/>
</dbReference>
<feature type="region of interest" description="Disordered" evidence="1">
    <location>
        <begin position="719"/>
        <end position="769"/>
    </location>
</feature>
<dbReference type="GO" id="GO:0004308">
    <property type="term" value="F:exo-alpha-sialidase activity"/>
    <property type="evidence" value="ECO:0007669"/>
    <property type="project" value="InterPro"/>
</dbReference>
<evidence type="ECO:0000259" key="3">
    <source>
        <dbReference type="Pfam" id="PF12429"/>
    </source>
</evidence>
<dbReference type="SUPFAM" id="SSF49899">
    <property type="entry name" value="Concanavalin A-like lectins/glucanases"/>
    <property type="match status" value="1"/>
</dbReference>
<dbReference type="InterPro" id="IPR036278">
    <property type="entry name" value="Sialidase_sf"/>
</dbReference>
<feature type="compositionally biased region" description="Basic and acidic residues" evidence="1">
    <location>
        <begin position="742"/>
        <end position="754"/>
    </location>
</feature>
<feature type="compositionally biased region" description="Polar residues" evidence="1">
    <location>
        <begin position="887"/>
        <end position="922"/>
    </location>
</feature>
<dbReference type="Pfam" id="PF11052">
    <property type="entry name" value="Tr-sialidase_C"/>
    <property type="match status" value="1"/>
</dbReference>
<feature type="compositionally biased region" description="Basic and acidic residues" evidence="1">
    <location>
        <begin position="25"/>
        <end position="34"/>
    </location>
</feature>
<dbReference type="VEuPathDB" id="TriTrypDB:Tc_MARK_7797"/>
<dbReference type="Pfam" id="PF12429">
    <property type="entry name" value="DUF3676"/>
    <property type="match status" value="1"/>
</dbReference>
<feature type="domain" description="DUF3676" evidence="3">
    <location>
        <begin position="734"/>
        <end position="963"/>
    </location>
</feature>
<dbReference type="InterPro" id="IPR021287">
    <property type="entry name" value="Trans-sialidase_CS"/>
</dbReference>